<dbReference type="Pfam" id="PF18014">
    <property type="entry name" value="Acetyltransf_18"/>
    <property type="match status" value="1"/>
</dbReference>
<protein>
    <submittedName>
        <fullName evidence="2">GNAT family N-acetyltransferase</fullName>
        <ecNumber evidence="2">2.3.1.-</ecNumber>
    </submittedName>
</protein>
<sequence>MDIDFGIKNLEFKDLEVAMRLKDEEGWNQTVEDWKLFYEQNPHLCLKAEVDGETVATVTAINYQNRLSWIGMMLVDKRYRGRGISQSLMGAIIDRLQDCSSVKLDATPAGFHVYKKLGFEKEYSLNRMVRVDQSKMIPDEAMVHMRPIEEKDMTTILKLDIPVFGADRQAVLRHLRRTFPEGAMGIWEEEELKGFLFCRKGSRYIQLGPMVAYEDAFALRLLKSAIHKFSGERLVLDIAMDKKNLIEGLKEAGFEVQRELIRMYLKSNLYKGDPHRYYLICGPELG</sequence>
<dbReference type="Pfam" id="PF00583">
    <property type="entry name" value="Acetyltransf_1"/>
    <property type="match status" value="1"/>
</dbReference>
<feature type="domain" description="N-acetyltransferase" evidence="1">
    <location>
        <begin position="5"/>
        <end position="138"/>
    </location>
</feature>
<dbReference type="InterPro" id="IPR041496">
    <property type="entry name" value="YitH/HolE_GNAT"/>
</dbReference>
<evidence type="ECO:0000313" key="3">
    <source>
        <dbReference type="Proteomes" id="UP001595818"/>
    </source>
</evidence>
<dbReference type="SUPFAM" id="SSF55729">
    <property type="entry name" value="Acyl-CoA N-acyltransferases (Nat)"/>
    <property type="match status" value="1"/>
</dbReference>
<dbReference type="Gene3D" id="3.40.630.90">
    <property type="match status" value="1"/>
</dbReference>
<evidence type="ECO:0000259" key="1">
    <source>
        <dbReference type="PROSITE" id="PS51186"/>
    </source>
</evidence>
<dbReference type="RefSeq" id="WP_377062838.1">
    <property type="nucleotide sequence ID" value="NZ_JBHSJJ010000003.1"/>
</dbReference>
<dbReference type="PANTHER" id="PTHR47237">
    <property type="entry name" value="SLL0310 PROTEIN"/>
    <property type="match status" value="1"/>
</dbReference>
<dbReference type="InterPro" id="IPR000182">
    <property type="entry name" value="GNAT_dom"/>
</dbReference>
<keyword evidence="2" id="KW-0012">Acyltransferase</keyword>
<dbReference type="Gene3D" id="3.40.630.30">
    <property type="match status" value="1"/>
</dbReference>
<dbReference type="EMBL" id="JBHSJJ010000003">
    <property type="protein sequence ID" value="MFC4871407.1"/>
    <property type="molecule type" value="Genomic_DNA"/>
</dbReference>
<dbReference type="CDD" id="cd04301">
    <property type="entry name" value="NAT_SF"/>
    <property type="match status" value="1"/>
</dbReference>
<dbReference type="GO" id="GO:0016746">
    <property type="term" value="F:acyltransferase activity"/>
    <property type="evidence" value="ECO:0007669"/>
    <property type="project" value="UniProtKB-KW"/>
</dbReference>
<dbReference type="EC" id="2.3.1.-" evidence="2"/>
<evidence type="ECO:0000313" key="2">
    <source>
        <dbReference type="EMBL" id="MFC4871407.1"/>
    </source>
</evidence>
<keyword evidence="2" id="KW-0808">Transferase</keyword>
<dbReference type="PANTHER" id="PTHR47237:SF2">
    <property type="entry name" value="BLL4206 PROTEIN"/>
    <property type="match status" value="1"/>
</dbReference>
<feature type="domain" description="N-acetyltransferase" evidence="1">
    <location>
        <begin position="143"/>
        <end position="276"/>
    </location>
</feature>
<keyword evidence="3" id="KW-1185">Reference proteome</keyword>
<name>A0ABV9SYT6_9BACT</name>
<comment type="caution">
    <text evidence="2">The sequence shown here is derived from an EMBL/GenBank/DDBJ whole genome shotgun (WGS) entry which is preliminary data.</text>
</comment>
<reference evidence="3" key="1">
    <citation type="journal article" date="2019" name="Int. J. Syst. Evol. Microbiol.">
        <title>The Global Catalogue of Microorganisms (GCM) 10K type strain sequencing project: providing services to taxonomists for standard genome sequencing and annotation.</title>
        <authorList>
            <consortium name="The Broad Institute Genomics Platform"/>
            <consortium name="The Broad Institute Genome Sequencing Center for Infectious Disease"/>
            <person name="Wu L."/>
            <person name="Ma J."/>
        </authorList>
    </citation>
    <scope>NUCLEOTIDE SEQUENCE [LARGE SCALE GENOMIC DNA]</scope>
    <source>
        <strain evidence="3">CGMCC 4.7466</strain>
    </source>
</reference>
<dbReference type="PROSITE" id="PS51186">
    <property type="entry name" value="GNAT"/>
    <property type="match status" value="2"/>
</dbReference>
<accession>A0ABV9SYT6</accession>
<dbReference type="InterPro" id="IPR052729">
    <property type="entry name" value="Acyl/Acetyltrans_Enzymes"/>
</dbReference>
<organism evidence="2 3">
    <name type="scientific">Negadavirga shengliensis</name>
    <dbReference type="NCBI Taxonomy" id="1389218"/>
    <lineage>
        <taxon>Bacteria</taxon>
        <taxon>Pseudomonadati</taxon>
        <taxon>Bacteroidota</taxon>
        <taxon>Cytophagia</taxon>
        <taxon>Cytophagales</taxon>
        <taxon>Cyclobacteriaceae</taxon>
        <taxon>Negadavirga</taxon>
    </lineage>
</organism>
<proteinExistence type="predicted"/>
<gene>
    <name evidence="2" type="ORF">ACFPFU_06900</name>
</gene>
<dbReference type="Proteomes" id="UP001595818">
    <property type="component" value="Unassembled WGS sequence"/>
</dbReference>
<dbReference type="InterPro" id="IPR016181">
    <property type="entry name" value="Acyl_CoA_acyltransferase"/>
</dbReference>